<evidence type="ECO:0000259" key="6">
    <source>
        <dbReference type="Pfam" id="PF25917"/>
    </source>
</evidence>
<dbReference type="Pfam" id="PF25917">
    <property type="entry name" value="BSH_RND"/>
    <property type="match status" value="1"/>
</dbReference>
<dbReference type="Gene3D" id="2.40.30.170">
    <property type="match status" value="1"/>
</dbReference>
<keyword evidence="3" id="KW-0813">Transport</keyword>
<dbReference type="RefSeq" id="WP_135225567.1">
    <property type="nucleotide sequence ID" value="NZ_CP132508.1"/>
</dbReference>
<reference evidence="8 9" key="1">
    <citation type="submission" date="2023-08" db="EMBL/GenBank/DDBJ databases">
        <title>Genome sequence of Thermaerobacter compostii strain Ins1, a spore-forming filamentous bacterium isolated from a deep geothermal reservoir.</title>
        <authorList>
            <person name="Bregnard D."/>
            <person name="Gonzalez D."/>
            <person name="Junier P."/>
        </authorList>
    </citation>
    <scope>NUCLEOTIDE SEQUENCE [LARGE SCALE GENOMIC DNA]</scope>
    <source>
        <strain evidence="8 9">Ins1</strain>
    </source>
</reference>
<evidence type="ECO:0000313" key="9">
    <source>
        <dbReference type="Proteomes" id="UP001304683"/>
    </source>
</evidence>
<evidence type="ECO:0000256" key="2">
    <source>
        <dbReference type="ARBA" id="ARBA00009477"/>
    </source>
</evidence>
<evidence type="ECO:0000256" key="3">
    <source>
        <dbReference type="ARBA" id="ARBA00022448"/>
    </source>
</evidence>
<organism evidence="8 9">
    <name type="scientific">Thermaerobacter composti</name>
    <dbReference type="NCBI Taxonomy" id="554949"/>
    <lineage>
        <taxon>Bacteria</taxon>
        <taxon>Bacillati</taxon>
        <taxon>Bacillota</taxon>
        <taxon>Clostridia</taxon>
        <taxon>Eubacteriales</taxon>
        <taxon>Clostridiales Family XVII. Incertae Sedis</taxon>
        <taxon>Thermaerobacter</taxon>
    </lineage>
</organism>
<accession>A0ABZ0QKS0</accession>
<evidence type="ECO:0000313" key="8">
    <source>
        <dbReference type="EMBL" id="WPD18088.1"/>
    </source>
</evidence>
<evidence type="ECO:0000256" key="1">
    <source>
        <dbReference type="ARBA" id="ARBA00004196"/>
    </source>
</evidence>
<feature type="domain" description="Multidrug resistance protein MdtA-like C-terminal permuted SH3" evidence="7">
    <location>
        <begin position="410"/>
        <end position="469"/>
    </location>
</feature>
<feature type="coiled-coil region" evidence="4">
    <location>
        <begin position="230"/>
        <end position="294"/>
    </location>
</feature>
<comment type="similarity">
    <text evidence="2">Belongs to the membrane fusion protein (MFP) (TC 8.A.1) family.</text>
</comment>
<dbReference type="InterPro" id="IPR058627">
    <property type="entry name" value="MdtA-like_C"/>
</dbReference>
<evidence type="ECO:0000256" key="4">
    <source>
        <dbReference type="SAM" id="Coils"/>
    </source>
</evidence>
<feature type="coiled-coil region" evidence="4">
    <location>
        <begin position="110"/>
        <end position="176"/>
    </location>
</feature>
<dbReference type="PANTHER" id="PTHR30469">
    <property type="entry name" value="MULTIDRUG RESISTANCE PROTEIN MDTA"/>
    <property type="match status" value="1"/>
</dbReference>
<dbReference type="Proteomes" id="UP001304683">
    <property type="component" value="Chromosome"/>
</dbReference>
<dbReference type="SUPFAM" id="SSF111369">
    <property type="entry name" value="HlyD-like secretion proteins"/>
    <property type="match status" value="2"/>
</dbReference>
<dbReference type="Gene3D" id="2.40.420.20">
    <property type="match status" value="1"/>
</dbReference>
<dbReference type="Gene3D" id="2.40.50.100">
    <property type="match status" value="2"/>
</dbReference>
<evidence type="ECO:0000256" key="5">
    <source>
        <dbReference type="SAM" id="MobiDB-lite"/>
    </source>
</evidence>
<feature type="compositionally biased region" description="Low complexity" evidence="5">
    <location>
        <begin position="197"/>
        <end position="219"/>
    </location>
</feature>
<sequence length="483" mass="48805">MTAHHASPTLRRRGNLAAALVIAALVLGACGTRAGNGAAGTGGSEPPAAVPVEVAEAVPGTLAQPVELPGRVRARAEVPVRPQVAGPITAVHVEVGQRVRKGQVLVELDAAAAEAQVRQAEAALAAARAAVRQAEQGAEGQRLQADAEYRQAQLAHQGAAAQLDGARQALAALERQWQALGCDGAGGAAPGTPTAPPAGAAAAGGAPAGAPGAAGPHGAATGCGQLAASLAEARAAVRQAEFDLEAAKVRLDAARRARELARRGDPAAAARAQVDQAEAALALARQQLERTRVTAPVDGVVAAVAAEVGTLASPQAPEPLVILVDPGPVQVAAELPVGLYDAVDDGARVEVVVGQQTWPGRVRSKTRVPDARTGAYTLTVDLEPASGARWPAPGQPATVRLSMEGGTRGLLIPVDALQEGDEPGRGTVFVVEGGRAERREVRYGTVTAERALILEGLQPGERVITRGADGLAGGERVRVVPPS</sequence>
<dbReference type="Pfam" id="PF25967">
    <property type="entry name" value="RND-MFP_C"/>
    <property type="match status" value="1"/>
</dbReference>
<dbReference type="Gene3D" id="1.10.287.470">
    <property type="entry name" value="Helix hairpin bin"/>
    <property type="match status" value="2"/>
</dbReference>
<dbReference type="NCBIfam" id="TIGR01730">
    <property type="entry name" value="RND_mfp"/>
    <property type="match status" value="1"/>
</dbReference>
<feature type="region of interest" description="Disordered" evidence="5">
    <location>
        <begin position="188"/>
        <end position="219"/>
    </location>
</feature>
<dbReference type="PANTHER" id="PTHR30469:SF15">
    <property type="entry name" value="HLYD FAMILY OF SECRETION PROTEINS"/>
    <property type="match status" value="1"/>
</dbReference>
<name>A0ABZ0QKS0_9FIRM</name>
<proteinExistence type="inferred from homology"/>
<comment type="subcellular location">
    <subcellularLocation>
        <location evidence="1">Cell envelope</location>
    </subcellularLocation>
</comment>
<gene>
    <name evidence="8" type="ORF">Q5761_06740</name>
</gene>
<keyword evidence="9" id="KW-1185">Reference proteome</keyword>
<feature type="domain" description="Multidrug resistance protein MdtA-like barrel-sandwich hybrid" evidence="6">
    <location>
        <begin position="78"/>
        <end position="322"/>
    </location>
</feature>
<dbReference type="InterPro" id="IPR058625">
    <property type="entry name" value="MdtA-like_BSH"/>
</dbReference>
<evidence type="ECO:0000259" key="7">
    <source>
        <dbReference type="Pfam" id="PF25967"/>
    </source>
</evidence>
<keyword evidence="4" id="KW-0175">Coiled coil</keyword>
<dbReference type="EMBL" id="CP132508">
    <property type="protein sequence ID" value="WPD18088.1"/>
    <property type="molecule type" value="Genomic_DNA"/>
</dbReference>
<dbReference type="InterPro" id="IPR006143">
    <property type="entry name" value="RND_pump_MFP"/>
</dbReference>
<protein>
    <submittedName>
        <fullName evidence="8">Efflux RND transporter periplasmic adaptor subunit</fullName>
    </submittedName>
</protein>